<proteinExistence type="predicted"/>
<dbReference type="GO" id="GO:0006950">
    <property type="term" value="P:response to stress"/>
    <property type="evidence" value="ECO:0007669"/>
    <property type="project" value="UniProtKB-ARBA"/>
</dbReference>
<dbReference type="Pfam" id="PF10263">
    <property type="entry name" value="SprT-like"/>
    <property type="match status" value="1"/>
</dbReference>
<dbReference type="PANTHER" id="PTHR38773:SF1">
    <property type="entry name" value="PROTEIN SPRT"/>
    <property type="match status" value="1"/>
</dbReference>
<evidence type="ECO:0000313" key="2">
    <source>
        <dbReference type="EMBL" id="OTI62951.1"/>
    </source>
</evidence>
<evidence type="ECO:0000259" key="1">
    <source>
        <dbReference type="SMART" id="SM00731"/>
    </source>
</evidence>
<sequence length="286" mass="32204">MVDLVRQATDKVRESLCIAERHFSKSFALDDVLFDLGGEAAGQLVYSKKRASYKIRINRSLLQKDPNHVINQTIPHEVSHLVAFQVYGPKIAPHGREWQSVMRDVFGLRPDRCHSIDTSSVSPKPFVYTCTCPKLFRLSKRMHTKLATKRRTYKCKQCLGPLVYSHEEKLHVESRVMEHLLVVSKGQPFSAEHAKMLRDLVKGFSVGRVSVRYEGVRGRGIRSLISALKLDESVVSAEMIGKSLPGAVSHAVFFACPGDERSLQAAKKLRERSAVVRVLRHPGYEG</sequence>
<gene>
    <name evidence="2" type="ORF">CAZ10_08865</name>
</gene>
<dbReference type="AlphaFoldDB" id="A0A241XR24"/>
<dbReference type="EMBL" id="NFFZ01000004">
    <property type="protein sequence ID" value="OTI62951.1"/>
    <property type="molecule type" value="Genomic_DNA"/>
</dbReference>
<dbReference type="SMART" id="SM00731">
    <property type="entry name" value="SprT"/>
    <property type="match status" value="1"/>
</dbReference>
<organism evidence="2 3">
    <name type="scientific">Pseudomonas aeruginosa</name>
    <dbReference type="NCBI Taxonomy" id="287"/>
    <lineage>
        <taxon>Bacteria</taxon>
        <taxon>Pseudomonadati</taxon>
        <taxon>Pseudomonadota</taxon>
        <taxon>Gammaproteobacteria</taxon>
        <taxon>Pseudomonadales</taxon>
        <taxon>Pseudomonadaceae</taxon>
        <taxon>Pseudomonas</taxon>
    </lineage>
</organism>
<comment type="caution">
    <text evidence="2">The sequence shown here is derived from an EMBL/GenBank/DDBJ whole genome shotgun (WGS) entry which is preliminary data.</text>
</comment>
<dbReference type="Proteomes" id="UP000194857">
    <property type="component" value="Unassembled WGS sequence"/>
</dbReference>
<protein>
    <recommendedName>
        <fullName evidence="1">SprT-like domain-containing protein</fullName>
    </recommendedName>
</protein>
<accession>A0A241XR24</accession>
<feature type="domain" description="SprT-like" evidence="1">
    <location>
        <begin position="10"/>
        <end position="165"/>
    </location>
</feature>
<dbReference type="RefSeq" id="WP_065085823.1">
    <property type="nucleotide sequence ID" value="NZ_NFFZ01000004.1"/>
</dbReference>
<name>A0A241XR24_PSEAI</name>
<dbReference type="InterPro" id="IPR006640">
    <property type="entry name" value="SprT-like_domain"/>
</dbReference>
<reference evidence="2 3" key="1">
    <citation type="submission" date="2017-05" db="EMBL/GenBank/DDBJ databases">
        <authorList>
            <person name="Song R."/>
            <person name="Chenine A.L."/>
            <person name="Ruprecht R.M."/>
        </authorList>
    </citation>
    <scope>NUCLEOTIDE SEQUENCE [LARGE SCALE GENOMIC DNA]</scope>
    <source>
        <strain evidence="2 3">S567_C10_BS</strain>
    </source>
</reference>
<dbReference type="PANTHER" id="PTHR38773">
    <property type="entry name" value="PROTEIN SPRT"/>
    <property type="match status" value="1"/>
</dbReference>
<evidence type="ECO:0000313" key="3">
    <source>
        <dbReference type="Proteomes" id="UP000194857"/>
    </source>
</evidence>